<dbReference type="Proteomes" id="UP000035462">
    <property type="component" value="Unassembled WGS sequence"/>
</dbReference>
<dbReference type="EMBL" id="JAIT01000029">
    <property type="protein sequence ID" value="KLE05546.1"/>
    <property type="molecule type" value="Genomic_DNA"/>
</dbReference>
<evidence type="ECO:0008006" key="4">
    <source>
        <dbReference type="Google" id="ProtNLM"/>
    </source>
</evidence>
<protein>
    <recommendedName>
        <fullName evidence="4">Phage abortive infection protein</fullName>
    </recommendedName>
</protein>
<dbReference type="AlphaFoldDB" id="A0A837JDL6"/>
<keyword evidence="1" id="KW-1133">Transmembrane helix</keyword>
<dbReference type="InterPro" id="IPR031709">
    <property type="entry name" value="PutAbiC"/>
</dbReference>
<comment type="caution">
    <text evidence="2">The sequence shown here is derived from an EMBL/GenBank/DDBJ whole genome shotgun (WGS) entry which is preliminary data.</text>
</comment>
<accession>A0A837JDL6</accession>
<sequence>MKKNKSFKEKINNFLKEWWGIGLIAFIAMLTIFIFGYFYFSKHSLSWLSGEVEELGQMGDFFGGTLNPILAFLSFCLLLITIKLQSKELKNSTDELAKSSLALTEQSKSLKIQNFENTFFNMIGLHGNISHKLDGSIKFKCDEFKYTIKSSINIEESITFTFENSLLSMCKAIRTLKDKEYTLNHVIKDIDPIIGHYFRSIYQILEFIDLNDSVANKKFYSNILRAQLSQYELGLLFYYCVSRNGIKLMLNLITKYEFLEYLEYKKEFENIYLEMYIEESRKFDENNIHKAFGDNDAFRKVCENIVLQKIMKKKSYAF</sequence>
<dbReference type="Pfam" id="PF16872">
    <property type="entry name" value="putAbiC"/>
    <property type="match status" value="1"/>
</dbReference>
<evidence type="ECO:0000313" key="3">
    <source>
        <dbReference type="Proteomes" id="UP000035462"/>
    </source>
</evidence>
<proteinExistence type="predicted"/>
<feature type="transmembrane region" description="Helical" evidence="1">
    <location>
        <begin position="61"/>
        <end position="82"/>
    </location>
</feature>
<organism evidence="2 3">
    <name type="scientific">Aliarcobacter butzleri L352</name>
    <dbReference type="NCBI Taxonomy" id="1447260"/>
    <lineage>
        <taxon>Bacteria</taxon>
        <taxon>Pseudomonadati</taxon>
        <taxon>Campylobacterota</taxon>
        <taxon>Epsilonproteobacteria</taxon>
        <taxon>Campylobacterales</taxon>
        <taxon>Arcobacteraceae</taxon>
        <taxon>Aliarcobacter</taxon>
    </lineage>
</organism>
<name>A0A837JDL6_9BACT</name>
<feature type="transmembrane region" description="Helical" evidence="1">
    <location>
        <begin position="21"/>
        <end position="41"/>
    </location>
</feature>
<reference evidence="2 3" key="1">
    <citation type="submission" date="2014-01" db="EMBL/GenBank/DDBJ databases">
        <title>Development of a Comparative Genomic Fingerprinting Assay for High Resolution Genotyping of Arcobacter butzleri.</title>
        <authorList>
            <person name="Webb A.L."/>
            <person name="Inglis G.D."/>
            <person name="Kruczkiewicz P."/>
            <person name="Selinger L.B."/>
            <person name="Taboada E.N."/>
        </authorList>
    </citation>
    <scope>NUCLEOTIDE SEQUENCE [LARGE SCALE GENOMIC DNA]</scope>
    <source>
        <strain evidence="2 3">L352</strain>
    </source>
</reference>
<gene>
    <name evidence="2" type="ORF">AF77_04495</name>
</gene>
<keyword evidence="1" id="KW-0472">Membrane</keyword>
<evidence type="ECO:0000313" key="2">
    <source>
        <dbReference type="EMBL" id="KLE05546.1"/>
    </source>
</evidence>
<dbReference type="RefSeq" id="WP_046994690.1">
    <property type="nucleotide sequence ID" value="NZ_JAIT01000029.1"/>
</dbReference>
<evidence type="ECO:0000256" key="1">
    <source>
        <dbReference type="SAM" id="Phobius"/>
    </source>
</evidence>
<keyword evidence="1" id="KW-0812">Transmembrane</keyword>